<dbReference type="Proteomes" id="UP000688137">
    <property type="component" value="Unassembled WGS sequence"/>
</dbReference>
<feature type="domain" description="C2H2-type" evidence="3">
    <location>
        <begin position="126"/>
        <end position="156"/>
    </location>
</feature>
<protein>
    <recommendedName>
        <fullName evidence="3">C2H2-type domain-containing protein</fullName>
    </recommendedName>
</protein>
<keyword evidence="5" id="KW-1185">Reference proteome</keyword>
<feature type="coiled-coil region" evidence="2">
    <location>
        <begin position="75"/>
        <end position="116"/>
    </location>
</feature>
<dbReference type="EMBL" id="CAJJDM010000011">
    <property type="protein sequence ID" value="CAD8050246.1"/>
    <property type="molecule type" value="Genomic_DNA"/>
</dbReference>
<dbReference type="GO" id="GO:0008270">
    <property type="term" value="F:zinc ion binding"/>
    <property type="evidence" value="ECO:0007669"/>
    <property type="project" value="UniProtKB-KW"/>
</dbReference>
<comment type="caution">
    <text evidence="4">The sequence shown here is derived from an EMBL/GenBank/DDBJ whole genome shotgun (WGS) entry which is preliminary data.</text>
</comment>
<evidence type="ECO:0000313" key="4">
    <source>
        <dbReference type="EMBL" id="CAD8050246.1"/>
    </source>
</evidence>
<gene>
    <name evidence="4" type="ORF">PPRIM_AZ9-3.1.T0140394</name>
</gene>
<organism evidence="4 5">
    <name type="scientific">Paramecium primaurelia</name>
    <dbReference type="NCBI Taxonomy" id="5886"/>
    <lineage>
        <taxon>Eukaryota</taxon>
        <taxon>Sar</taxon>
        <taxon>Alveolata</taxon>
        <taxon>Ciliophora</taxon>
        <taxon>Intramacronucleata</taxon>
        <taxon>Oligohymenophorea</taxon>
        <taxon>Peniculida</taxon>
        <taxon>Parameciidae</taxon>
        <taxon>Paramecium</taxon>
    </lineage>
</organism>
<sequence length="184" mass="21819">MKQQYPVPKVTKKVIIINQKSNVLHENDNRCNTQNQQQFNYDQQKQIKNIDIPIELEQNANNYNEQSYQQINLLYQKNSIQLQDFQTQIDELKQRIQFIEQKFSNLEATNKKKKNRRTAAQIEKNFECPYKNCLKQYGSDVSLNLHIKFKHNGGNKSERQKIIKQLQAGEIDEKDIKNINLPPI</sequence>
<evidence type="ECO:0000313" key="5">
    <source>
        <dbReference type="Proteomes" id="UP000688137"/>
    </source>
</evidence>
<evidence type="ECO:0000256" key="2">
    <source>
        <dbReference type="SAM" id="Coils"/>
    </source>
</evidence>
<name>A0A8S1KBF8_PARPR</name>
<accession>A0A8S1KBF8</accession>
<proteinExistence type="predicted"/>
<reference evidence="4" key="1">
    <citation type="submission" date="2021-01" db="EMBL/GenBank/DDBJ databases">
        <authorList>
            <consortium name="Genoscope - CEA"/>
            <person name="William W."/>
        </authorList>
    </citation>
    <scope>NUCLEOTIDE SEQUENCE</scope>
</reference>
<evidence type="ECO:0000256" key="1">
    <source>
        <dbReference type="PROSITE-ProRule" id="PRU00042"/>
    </source>
</evidence>
<dbReference type="PROSITE" id="PS50157">
    <property type="entry name" value="ZINC_FINGER_C2H2_2"/>
    <property type="match status" value="1"/>
</dbReference>
<dbReference type="PROSITE" id="PS00028">
    <property type="entry name" value="ZINC_FINGER_C2H2_1"/>
    <property type="match status" value="1"/>
</dbReference>
<keyword evidence="1" id="KW-0862">Zinc</keyword>
<keyword evidence="1" id="KW-0479">Metal-binding</keyword>
<dbReference type="AlphaFoldDB" id="A0A8S1KBF8"/>
<dbReference type="OMA" id="HENDNRC"/>
<evidence type="ECO:0000259" key="3">
    <source>
        <dbReference type="PROSITE" id="PS50157"/>
    </source>
</evidence>
<keyword evidence="2" id="KW-0175">Coiled coil</keyword>
<keyword evidence="1" id="KW-0863">Zinc-finger</keyword>
<dbReference type="InterPro" id="IPR013087">
    <property type="entry name" value="Znf_C2H2_type"/>
</dbReference>